<keyword evidence="2" id="KW-0813">Transport</keyword>
<name>A0A372EKE2_9BURK</name>
<dbReference type="Gene3D" id="1.20.1720.10">
    <property type="entry name" value="Multidrug resistance protein D"/>
    <property type="match status" value="1"/>
</dbReference>
<keyword evidence="5 7" id="KW-1133">Transmembrane helix</keyword>
<dbReference type="Proteomes" id="UP000261931">
    <property type="component" value="Unassembled WGS sequence"/>
</dbReference>
<feature type="transmembrane region" description="Helical" evidence="7">
    <location>
        <begin position="338"/>
        <end position="356"/>
    </location>
</feature>
<evidence type="ECO:0000256" key="5">
    <source>
        <dbReference type="ARBA" id="ARBA00022989"/>
    </source>
</evidence>
<evidence type="ECO:0000256" key="2">
    <source>
        <dbReference type="ARBA" id="ARBA00022448"/>
    </source>
</evidence>
<feature type="transmembrane region" description="Helical" evidence="7">
    <location>
        <begin position="110"/>
        <end position="131"/>
    </location>
</feature>
<dbReference type="AlphaFoldDB" id="A0A372EKE2"/>
<feature type="transmembrane region" description="Helical" evidence="7">
    <location>
        <begin position="480"/>
        <end position="503"/>
    </location>
</feature>
<keyword evidence="3" id="KW-1003">Cell membrane</keyword>
<keyword evidence="6 7" id="KW-0472">Membrane</keyword>
<accession>A0A372EKE2</accession>
<protein>
    <submittedName>
        <fullName evidence="9">MFS transporter</fullName>
    </submittedName>
</protein>
<keyword evidence="10" id="KW-1185">Reference proteome</keyword>
<evidence type="ECO:0000313" key="9">
    <source>
        <dbReference type="EMBL" id="RFP79382.1"/>
    </source>
</evidence>
<comment type="caution">
    <text evidence="9">The sequence shown here is derived from an EMBL/GenBank/DDBJ whole genome shotgun (WGS) entry which is preliminary data.</text>
</comment>
<dbReference type="PANTHER" id="PTHR42718:SF47">
    <property type="entry name" value="METHYL VIOLOGEN RESISTANCE PROTEIN SMVA"/>
    <property type="match status" value="1"/>
</dbReference>
<dbReference type="CDD" id="cd17321">
    <property type="entry name" value="MFS_MMR_MDR_like"/>
    <property type="match status" value="1"/>
</dbReference>
<feature type="transmembrane region" description="Helical" evidence="7">
    <location>
        <begin position="143"/>
        <end position="163"/>
    </location>
</feature>
<dbReference type="RefSeq" id="WP_116958808.1">
    <property type="nucleotide sequence ID" value="NZ_QVLS01000005.1"/>
</dbReference>
<feature type="transmembrane region" description="Helical" evidence="7">
    <location>
        <begin position="55"/>
        <end position="73"/>
    </location>
</feature>
<dbReference type="GO" id="GO:0022857">
    <property type="term" value="F:transmembrane transporter activity"/>
    <property type="evidence" value="ECO:0007669"/>
    <property type="project" value="InterPro"/>
</dbReference>
<evidence type="ECO:0000256" key="4">
    <source>
        <dbReference type="ARBA" id="ARBA00022692"/>
    </source>
</evidence>
<evidence type="ECO:0000256" key="7">
    <source>
        <dbReference type="SAM" id="Phobius"/>
    </source>
</evidence>
<evidence type="ECO:0000313" key="10">
    <source>
        <dbReference type="Proteomes" id="UP000261931"/>
    </source>
</evidence>
<feature type="domain" description="Major facilitator superfamily (MFS) profile" evidence="8">
    <location>
        <begin position="19"/>
        <end position="506"/>
    </location>
</feature>
<feature type="transmembrane region" description="Helical" evidence="7">
    <location>
        <begin position="20"/>
        <end position="43"/>
    </location>
</feature>
<proteinExistence type="predicted"/>
<dbReference type="Pfam" id="PF07690">
    <property type="entry name" value="MFS_1"/>
    <property type="match status" value="1"/>
</dbReference>
<dbReference type="SUPFAM" id="SSF103473">
    <property type="entry name" value="MFS general substrate transporter"/>
    <property type="match status" value="1"/>
</dbReference>
<dbReference type="Gene3D" id="1.20.1250.20">
    <property type="entry name" value="MFS general substrate transporter like domains"/>
    <property type="match status" value="1"/>
</dbReference>
<dbReference type="PRINTS" id="PR01036">
    <property type="entry name" value="TCRTETB"/>
</dbReference>
<comment type="subcellular location">
    <subcellularLocation>
        <location evidence="1">Cell membrane</location>
        <topology evidence="1">Multi-pass membrane protein</topology>
    </subcellularLocation>
</comment>
<gene>
    <name evidence="9" type="ORF">DY262_10460</name>
</gene>
<evidence type="ECO:0000256" key="6">
    <source>
        <dbReference type="ARBA" id="ARBA00023136"/>
    </source>
</evidence>
<dbReference type="PROSITE" id="PS50850">
    <property type="entry name" value="MFS"/>
    <property type="match status" value="1"/>
</dbReference>
<feature type="transmembrane region" description="Helical" evidence="7">
    <location>
        <begin position="409"/>
        <end position="428"/>
    </location>
</feature>
<feature type="transmembrane region" description="Helical" evidence="7">
    <location>
        <begin position="362"/>
        <end position="388"/>
    </location>
</feature>
<dbReference type="GO" id="GO:0005886">
    <property type="term" value="C:plasma membrane"/>
    <property type="evidence" value="ECO:0007669"/>
    <property type="project" value="UniProtKB-SubCell"/>
</dbReference>
<organism evidence="9 10">
    <name type="scientific">Hydrogenophaga borbori</name>
    <dbReference type="NCBI Taxonomy" id="2294117"/>
    <lineage>
        <taxon>Bacteria</taxon>
        <taxon>Pseudomonadati</taxon>
        <taxon>Pseudomonadota</taxon>
        <taxon>Betaproteobacteria</taxon>
        <taxon>Burkholderiales</taxon>
        <taxon>Comamonadaceae</taxon>
        <taxon>Hydrogenophaga</taxon>
    </lineage>
</organism>
<dbReference type="EMBL" id="QVLS01000005">
    <property type="protein sequence ID" value="RFP79382.1"/>
    <property type="molecule type" value="Genomic_DNA"/>
</dbReference>
<feature type="transmembrane region" description="Helical" evidence="7">
    <location>
        <begin position="205"/>
        <end position="225"/>
    </location>
</feature>
<dbReference type="InterPro" id="IPR036259">
    <property type="entry name" value="MFS_trans_sf"/>
</dbReference>
<dbReference type="PANTHER" id="PTHR42718">
    <property type="entry name" value="MAJOR FACILITATOR SUPERFAMILY MULTIDRUG TRANSPORTER MFSC"/>
    <property type="match status" value="1"/>
</dbReference>
<dbReference type="InterPro" id="IPR020846">
    <property type="entry name" value="MFS_dom"/>
</dbReference>
<feature type="transmembrane region" description="Helical" evidence="7">
    <location>
        <begin position="231"/>
        <end position="251"/>
    </location>
</feature>
<evidence type="ECO:0000256" key="3">
    <source>
        <dbReference type="ARBA" id="ARBA00022475"/>
    </source>
</evidence>
<reference evidence="9 10" key="1">
    <citation type="submission" date="2018-08" db="EMBL/GenBank/DDBJ databases">
        <title>Hydrogenophaga sp. LA-38 isolated from sludge.</title>
        <authorList>
            <person name="Im W.-T."/>
        </authorList>
    </citation>
    <scope>NUCLEOTIDE SEQUENCE [LARGE SCALE GENOMIC DNA]</scope>
    <source>
        <strain evidence="9 10">LA-38</strain>
    </source>
</reference>
<feature type="transmembrane region" description="Helical" evidence="7">
    <location>
        <begin position="169"/>
        <end position="193"/>
    </location>
</feature>
<sequence length="512" mass="52759">MSEHTSSAPAEATSREWLGLAVIALPCMVYAMDMTVLNLALPVLSAELRPSAAQLLWMVDIYSFLVAGFLITMGNLGDRIGRRKLLLIGAAAFGLASLIAAYSTSAEMLIAMRALLGVAGATLAPSTMSLIRNMFHDEAQRRFAIGVWIASFSMGAAIGPLVGGALLQWFHWGSVFLVAVPVMVLLLVLGPLLLPEFRDPEAGPLDLASALLSLAAVLAAVYGIKTIATDGLVAAGLLPLLAGVALGWVFVRRQSRLAHPLLDIALFRQPRFAAALSAYALSCLAMFGIYIFITQYLQVVRALDPLSAGLVTLPWALAFVVGSLGAPRLAGWFAPVRILVGGQVAAVIGFLMLLMVDTGTGLPWLVAGTVIMSLGMAPVFTLGNEIIITSAPPERAGAASALSETASELSGALGVALLGSLGVAWYQARVGAAMPAALPAPAADAARDTLAGALHAAKALGGSDGPLFAALARGAFVESLHLVTLAGAAVIALACLTTALLLMRRSAVAAPG</sequence>
<feature type="transmembrane region" description="Helical" evidence="7">
    <location>
        <begin position="272"/>
        <end position="293"/>
    </location>
</feature>
<evidence type="ECO:0000259" key="8">
    <source>
        <dbReference type="PROSITE" id="PS50850"/>
    </source>
</evidence>
<feature type="transmembrane region" description="Helical" evidence="7">
    <location>
        <begin position="305"/>
        <end position="326"/>
    </location>
</feature>
<evidence type="ECO:0000256" key="1">
    <source>
        <dbReference type="ARBA" id="ARBA00004651"/>
    </source>
</evidence>
<dbReference type="InterPro" id="IPR011701">
    <property type="entry name" value="MFS"/>
</dbReference>
<feature type="transmembrane region" description="Helical" evidence="7">
    <location>
        <begin position="85"/>
        <end position="104"/>
    </location>
</feature>
<keyword evidence="4 7" id="KW-0812">Transmembrane</keyword>